<dbReference type="EMBL" id="CAJPDT010000014">
    <property type="protein sequence ID" value="CAF9915020.1"/>
    <property type="molecule type" value="Genomic_DNA"/>
</dbReference>
<proteinExistence type="predicted"/>
<evidence type="ECO:0000256" key="1">
    <source>
        <dbReference type="SAM" id="MobiDB-lite"/>
    </source>
</evidence>
<feature type="region of interest" description="Disordered" evidence="1">
    <location>
        <begin position="1"/>
        <end position="46"/>
    </location>
</feature>
<name>A0A8H3IGM3_9LECA</name>
<gene>
    <name evidence="2" type="ORF">IMSHALPRED_002312</name>
</gene>
<reference evidence="2" key="1">
    <citation type="submission" date="2021-03" db="EMBL/GenBank/DDBJ databases">
        <authorList>
            <person name="Tagirdzhanova G."/>
        </authorList>
    </citation>
    <scope>NUCLEOTIDE SEQUENCE</scope>
</reference>
<comment type="caution">
    <text evidence="2">The sequence shown here is derived from an EMBL/GenBank/DDBJ whole genome shotgun (WGS) entry which is preliminary data.</text>
</comment>
<evidence type="ECO:0000313" key="3">
    <source>
        <dbReference type="Proteomes" id="UP000664534"/>
    </source>
</evidence>
<feature type="compositionally biased region" description="Acidic residues" evidence="1">
    <location>
        <begin position="1"/>
        <end position="21"/>
    </location>
</feature>
<dbReference type="Proteomes" id="UP000664534">
    <property type="component" value="Unassembled WGS sequence"/>
</dbReference>
<organism evidence="2 3">
    <name type="scientific">Imshaugia aleurites</name>
    <dbReference type="NCBI Taxonomy" id="172621"/>
    <lineage>
        <taxon>Eukaryota</taxon>
        <taxon>Fungi</taxon>
        <taxon>Dikarya</taxon>
        <taxon>Ascomycota</taxon>
        <taxon>Pezizomycotina</taxon>
        <taxon>Lecanoromycetes</taxon>
        <taxon>OSLEUM clade</taxon>
        <taxon>Lecanoromycetidae</taxon>
        <taxon>Lecanorales</taxon>
        <taxon>Lecanorineae</taxon>
        <taxon>Parmeliaceae</taxon>
        <taxon>Imshaugia</taxon>
    </lineage>
</organism>
<evidence type="ECO:0000313" key="2">
    <source>
        <dbReference type="EMBL" id="CAF9915020.1"/>
    </source>
</evidence>
<sequence>MPAPEEPSDADVIESDVEDLSGDSQDATADDGGSSMNPDGREDVGEWQDERCLQPIQRTPGVSPLCNACKHIFSECPSFGVVRTKERSGVASGESGWLRFLRSLQVLELSAQNGCAFCKLVFARIRRDRAEFRPAKAVRIKFQLFLVDDPSTLYLWLTHEGHTWPGSTAIRSNYKDFIIMDGTGA</sequence>
<dbReference type="AlphaFoldDB" id="A0A8H3IGM3"/>
<keyword evidence="3" id="KW-1185">Reference proteome</keyword>
<protein>
    <submittedName>
        <fullName evidence="2">Uncharacterized protein</fullName>
    </submittedName>
</protein>
<accession>A0A8H3IGM3</accession>